<accession>A0A2M9HC43</accession>
<dbReference type="PROSITE" id="PS51186">
    <property type="entry name" value="GNAT"/>
    <property type="match status" value="1"/>
</dbReference>
<keyword evidence="2" id="KW-0012">Acyltransferase</keyword>
<gene>
    <name evidence="4" type="ORF">CSQ87_10465</name>
</gene>
<dbReference type="InterPro" id="IPR045039">
    <property type="entry name" value="NSI-like"/>
</dbReference>
<dbReference type="PANTHER" id="PTHR43626:SF4">
    <property type="entry name" value="GCN5-RELATED N-ACETYLTRANSFERASE 2, CHLOROPLASTIC"/>
    <property type="match status" value="1"/>
</dbReference>
<dbReference type="EMBL" id="PEBK01000015">
    <property type="protein sequence ID" value="PJM74362.1"/>
    <property type="molecule type" value="Genomic_DNA"/>
</dbReference>
<dbReference type="GO" id="GO:0008080">
    <property type="term" value="F:N-acetyltransferase activity"/>
    <property type="evidence" value="ECO:0007669"/>
    <property type="project" value="InterPro"/>
</dbReference>
<sequence>MAIAYTEERRFTKEQTQRLFRSVGWVSGEYPERLHQALMGSSTVISAWDDDRLVGLVRALDDGAMLAYVHYVLVDPEYQGQGIAGHMIEMIKDKYRDYFYIEVMPEERKNASFYEPHGFRIMENGVAMQIVNPNW</sequence>
<evidence type="ECO:0000256" key="1">
    <source>
        <dbReference type="ARBA" id="ARBA00022679"/>
    </source>
</evidence>
<keyword evidence="1 4" id="KW-0808">Transferase</keyword>
<dbReference type="RefSeq" id="WP_100513826.1">
    <property type="nucleotide sequence ID" value="NZ_PEBK01000015.1"/>
</dbReference>
<organism evidence="4 5">
    <name type="scientific">Bifidobacterium simiarum</name>
    <dbReference type="NCBI Taxonomy" id="2045441"/>
    <lineage>
        <taxon>Bacteria</taxon>
        <taxon>Bacillati</taxon>
        <taxon>Actinomycetota</taxon>
        <taxon>Actinomycetes</taxon>
        <taxon>Bifidobacteriales</taxon>
        <taxon>Bifidobacteriaceae</taxon>
        <taxon>Bifidobacterium</taxon>
    </lineage>
</organism>
<dbReference type="CDD" id="cd04301">
    <property type="entry name" value="NAT_SF"/>
    <property type="match status" value="1"/>
</dbReference>
<dbReference type="AlphaFoldDB" id="A0A2M9HC43"/>
<evidence type="ECO:0000313" key="5">
    <source>
        <dbReference type="Proteomes" id="UP000231451"/>
    </source>
</evidence>
<dbReference type="Pfam" id="PF00583">
    <property type="entry name" value="Acetyltransf_1"/>
    <property type="match status" value="1"/>
</dbReference>
<dbReference type="Gene3D" id="3.40.630.30">
    <property type="match status" value="1"/>
</dbReference>
<reference evidence="4 5" key="1">
    <citation type="submission" date="2017-10" db="EMBL/GenBank/DDBJ databases">
        <title>Draft genome sequences of strains TRE 1, TRE 9, TRE H and TRI 7, isolated from tamarins, belonging to four potential novel Bifidobacterium species.</title>
        <authorList>
            <person name="Mattarelli P."/>
            <person name="Modesto M."/>
            <person name="Puglisi E."/>
            <person name="Morelli L."/>
            <person name="Spezio C."/>
            <person name="Bonetti A."/>
            <person name="Sandri C."/>
        </authorList>
    </citation>
    <scope>NUCLEOTIDE SEQUENCE [LARGE SCALE GENOMIC DNA]</scope>
    <source>
        <strain evidence="5">TRI7</strain>
    </source>
</reference>
<evidence type="ECO:0000259" key="3">
    <source>
        <dbReference type="PROSITE" id="PS51186"/>
    </source>
</evidence>
<dbReference type="GO" id="GO:0005737">
    <property type="term" value="C:cytoplasm"/>
    <property type="evidence" value="ECO:0007669"/>
    <property type="project" value="TreeGrafter"/>
</dbReference>
<protein>
    <submittedName>
        <fullName evidence="4">GNAT family N-acetyltransferase</fullName>
    </submittedName>
</protein>
<proteinExistence type="predicted"/>
<evidence type="ECO:0000313" key="4">
    <source>
        <dbReference type="EMBL" id="PJM74362.1"/>
    </source>
</evidence>
<dbReference type="PANTHER" id="PTHR43626">
    <property type="entry name" value="ACYL-COA N-ACYLTRANSFERASE"/>
    <property type="match status" value="1"/>
</dbReference>
<dbReference type="SUPFAM" id="SSF55729">
    <property type="entry name" value="Acyl-CoA N-acyltransferases (Nat)"/>
    <property type="match status" value="1"/>
</dbReference>
<dbReference type="InterPro" id="IPR000182">
    <property type="entry name" value="GNAT_dom"/>
</dbReference>
<comment type="caution">
    <text evidence="4">The sequence shown here is derived from an EMBL/GenBank/DDBJ whole genome shotgun (WGS) entry which is preliminary data.</text>
</comment>
<evidence type="ECO:0000256" key="2">
    <source>
        <dbReference type="ARBA" id="ARBA00023315"/>
    </source>
</evidence>
<dbReference type="InterPro" id="IPR016181">
    <property type="entry name" value="Acyl_CoA_acyltransferase"/>
</dbReference>
<feature type="domain" description="N-acetyltransferase" evidence="3">
    <location>
        <begin position="6"/>
        <end position="135"/>
    </location>
</feature>
<keyword evidence="5" id="KW-1185">Reference proteome</keyword>
<name>A0A2M9HC43_9BIFI</name>
<dbReference type="Proteomes" id="UP000231451">
    <property type="component" value="Unassembled WGS sequence"/>
</dbReference>
<dbReference type="OrthoDB" id="4549080at2"/>